<sequence>MEDFDPLQLLKSNIDGESASKTTASDGGTNPPLKTTAEEVAGDAVNLALTMDVGKVPNPKQLSTAQEVAPAARVNDGNTKPAYSANELLIMYMELSKETHELSAHLLPSPTRELIHESILYQFSTIHRRLLVAITFDPELRLMHCLRLCGAYHLLYASNLGLRARSSLVNPLKIMRLMVVLGCSKSGGAAFGVPLSVGIQKCSRAPENRFYLKQSRFSEPFPKKKGTSRAKNRFPLIENRFRFSQRPIDHLNKDESDLKRLQQSDSDVLRVDSALEMVWKRARESIRGEPESIH</sequence>
<keyword evidence="3" id="KW-1185">Reference proteome</keyword>
<comment type="caution">
    <text evidence="2">The sequence shown here is derived from an EMBL/GenBank/DDBJ whole genome shotgun (WGS) entry which is preliminary data.</text>
</comment>
<evidence type="ECO:0000313" key="3">
    <source>
        <dbReference type="Proteomes" id="UP001341840"/>
    </source>
</evidence>
<evidence type="ECO:0000256" key="1">
    <source>
        <dbReference type="SAM" id="MobiDB-lite"/>
    </source>
</evidence>
<feature type="compositionally biased region" description="Polar residues" evidence="1">
    <location>
        <begin position="19"/>
        <end position="28"/>
    </location>
</feature>
<accession>A0ABU6SH43</accession>
<gene>
    <name evidence="2" type="ORF">PIB30_047905</name>
</gene>
<dbReference type="Proteomes" id="UP001341840">
    <property type="component" value="Unassembled WGS sequence"/>
</dbReference>
<reference evidence="2 3" key="1">
    <citation type="journal article" date="2023" name="Plants (Basel)">
        <title>Bridging the Gap: Combining Genomics and Transcriptomics Approaches to Understand Stylosanthes scabra, an Orphan Legume from the Brazilian Caatinga.</title>
        <authorList>
            <person name="Ferreira-Neto J.R.C."/>
            <person name="da Silva M.D."/>
            <person name="Binneck E."/>
            <person name="de Melo N.F."/>
            <person name="da Silva R.H."/>
            <person name="de Melo A.L.T.M."/>
            <person name="Pandolfi V."/>
            <person name="Bustamante F.O."/>
            <person name="Brasileiro-Vidal A.C."/>
            <person name="Benko-Iseppon A.M."/>
        </authorList>
    </citation>
    <scope>NUCLEOTIDE SEQUENCE [LARGE SCALE GENOMIC DNA]</scope>
    <source>
        <tissue evidence="2">Leaves</tissue>
    </source>
</reference>
<organism evidence="2 3">
    <name type="scientific">Stylosanthes scabra</name>
    <dbReference type="NCBI Taxonomy" id="79078"/>
    <lineage>
        <taxon>Eukaryota</taxon>
        <taxon>Viridiplantae</taxon>
        <taxon>Streptophyta</taxon>
        <taxon>Embryophyta</taxon>
        <taxon>Tracheophyta</taxon>
        <taxon>Spermatophyta</taxon>
        <taxon>Magnoliopsida</taxon>
        <taxon>eudicotyledons</taxon>
        <taxon>Gunneridae</taxon>
        <taxon>Pentapetalae</taxon>
        <taxon>rosids</taxon>
        <taxon>fabids</taxon>
        <taxon>Fabales</taxon>
        <taxon>Fabaceae</taxon>
        <taxon>Papilionoideae</taxon>
        <taxon>50 kb inversion clade</taxon>
        <taxon>dalbergioids sensu lato</taxon>
        <taxon>Dalbergieae</taxon>
        <taxon>Pterocarpus clade</taxon>
        <taxon>Stylosanthes</taxon>
    </lineage>
</organism>
<dbReference type="EMBL" id="JASCZI010060725">
    <property type="protein sequence ID" value="MED6135582.1"/>
    <property type="molecule type" value="Genomic_DNA"/>
</dbReference>
<name>A0ABU6SH43_9FABA</name>
<protein>
    <submittedName>
        <fullName evidence="2">Uncharacterized protein</fullName>
    </submittedName>
</protein>
<feature type="region of interest" description="Disordered" evidence="1">
    <location>
        <begin position="1"/>
        <end position="32"/>
    </location>
</feature>
<evidence type="ECO:0000313" key="2">
    <source>
        <dbReference type="EMBL" id="MED6135582.1"/>
    </source>
</evidence>
<proteinExistence type="predicted"/>